<organism evidence="2 3">
    <name type="scientific">Alteribacter keqinensis</name>
    <dbReference type="NCBI Taxonomy" id="2483800"/>
    <lineage>
        <taxon>Bacteria</taxon>
        <taxon>Bacillati</taxon>
        <taxon>Bacillota</taxon>
        <taxon>Bacilli</taxon>
        <taxon>Bacillales</taxon>
        <taxon>Bacillaceae</taxon>
        <taxon>Alteribacter</taxon>
    </lineage>
</organism>
<dbReference type="Proteomes" id="UP000278746">
    <property type="component" value="Unassembled WGS sequence"/>
</dbReference>
<feature type="domain" description="Endonuclease/exonuclease/phosphatase" evidence="1">
    <location>
        <begin position="1"/>
        <end position="239"/>
    </location>
</feature>
<keyword evidence="2" id="KW-0540">Nuclease</keyword>
<evidence type="ECO:0000259" key="1">
    <source>
        <dbReference type="Pfam" id="PF03372"/>
    </source>
</evidence>
<dbReference type="InterPro" id="IPR051916">
    <property type="entry name" value="GPI-anchor_lipid_remodeler"/>
</dbReference>
<evidence type="ECO:0000313" key="3">
    <source>
        <dbReference type="Proteomes" id="UP000278746"/>
    </source>
</evidence>
<dbReference type="Pfam" id="PF03372">
    <property type="entry name" value="Exo_endo_phos"/>
    <property type="match status" value="1"/>
</dbReference>
<keyword evidence="3" id="KW-1185">Reference proteome</keyword>
<keyword evidence="2" id="KW-0255">Endonuclease</keyword>
<dbReference type="PANTHER" id="PTHR14859">
    <property type="entry name" value="CALCOFLUOR WHITE HYPERSENSITIVE PROTEIN PRECURSOR"/>
    <property type="match status" value="1"/>
</dbReference>
<reference evidence="2 3" key="1">
    <citation type="submission" date="2018-10" db="EMBL/GenBank/DDBJ databases">
        <title>Bacillus Keqinensis sp. nov., a moderately halophilic bacterium isolated from a saline-alkaline lake.</title>
        <authorList>
            <person name="Wang H."/>
        </authorList>
    </citation>
    <scope>NUCLEOTIDE SEQUENCE [LARGE SCALE GENOMIC DNA]</scope>
    <source>
        <strain evidence="2 3">KQ-3</strain>
    </source>
</reference>
<dbReference type="GO" id="GO:0016020">
    <property type="term" value="C:membrane"/>
    <property type="evidence" value="ECO:0007669"/>
    <property type="project" value="GOC"/>
</dbReference>
<dbReference type="SUPFAM" id="SSF56219">
    <property type="entry name" value="DNase I-like"/>
    <property type="match status" value="1"/>
</dbReference>
<dbReference type="AlphaFoldDB" id="A0A3M7TRF9"/>
<dbReference type="GO" id="GO:0004519">
    <property type="term" value="F:endonuclease activity"/>
    <property type="evidence" value="ECO:0007669"/>
    <property type="project" value="UniProtKB-KW"/>
</dbReference>
<dbReference type="OrthoDB" id="155529at2"/>
<name>A0A3M7TRF9_9BACI</name>
<dbReference type="EMBL" id="RHIB01000002">
    <property type="protein sequence ID" value="RNA68065.1"/>
    <property type="molecule type" value="Genomic_DNA"/>
</dbReference>
<protein>
    <submittedName>
        <fullName evidence="2">Endonuclease</fullName>
    </submittedName>
</protein>
<proteinExistence type="predicted"/>
<dbReference type="InterPro" id="IPR036691">
    <property type="entry name" value="Endo/exonu/phosph_ase_sf"/>
</dbReference>
<keyword evidence="2" id="KW-0378">Hydrolase</keyword>
<accession>A0A3M7TRF9</accession>
<dbReference type="GO" id="GO:0006506">
    <property type="term" value="P:GPI anchor biosynthetic process"/>
    <property type="evidence" value="ECO:0007669"/>
    <property type="project" value="TreeGrafter"/>
</dbReference>
<comment type="caution">
    <text evidence="2">The sequence shown here is derived from an EMBL/GenBank/DDBJ whole genome shotgun (WGS) entry which is preliminary data.</text>
</comment>
<dbReference type="PANTHER" id="PTHR14859:SF15">
    <property type="entry name" value="ENDONUCLEASE_EXONUCLEASE_PHOSPHATASE DOMAIN-CONTAINING PROTEIN"/>
    <property type="match status" value="1"/>
</dbReference>
<dbReference type="InterPro" id="IPR005135">
    <property type="entry name" value="Endo/exonuclease/phosphatase"/>
</dbReference>
<evidence type="ECO:0000313" key="2">
    <source>
        <dbReference type="EMBL" id="RNA68065.1"/>
    </source>
</evidence>
<sequence length="258" mass="29660">MSFNIAHGRGMDGVMDLERIATEIEESGAEIIGLQEVDRHWSDRSDFEDQAKWLAERLDMHYVYGANLDREPLEEGDPNRQYGTAVLSEYPIIDSQNHLLTLMVIEGEHNEQRGLLETVINVKGNHIRFFNTHLGLKEVERLVNIQEIFDIVDEDNKPSIIVGDFNAYPGDEEIDLMEERFDDVFVSLGLNDAYTFPAPYVDPETGEVTEPNARIDYIFSDKDLEYQNARVIHTSVSDHLPILIEFTLDRSRPYENGR</sequence>
<dbReference type="Gene3D" id="3.60.10.10">
    <property type="entry name" value="Endonuclease/exonuclease/phosphatase"/>
    <property type="match status" value="1"/>
</dbReference>
<gene>
    <name evidence="2" type="ORF">EBO34_13490</name>
</gene>